<dbReference type="Gramene" id="OB07G32950.1">
    <property type="protein sequence ID" value="OB07G32950.1"/>
    <property type="gene ID" value="OB07G32950"/>
</dbReference>
<sequence>MECGPEASRLEKKKKKKKKKRGGGHVALVVGEGEIGRSGSEEAQGSARLLISSDLWGGPTNAAPHLHLLHVIALPNIYYCCCCSSSSSSSSSSSAAHSLRSLLRLFLNPNPLCRGQLD</sequence>
<evidence type="ECO:0000313" key="3">
    <source>
        <dbReference type="Proteomes" id="UP000006038"/>
    </source>
</evidence>
<dbReference type="AlphaFoldDB" id="J3MPG3"/>
<name>J3MPG3_ORYBR</name>
<evidence type="ECO:0000313" key="2">
    <source>
        <dbReference type="EnsemblPlants" id="OB07G32950.1"/>
    </source>
</evidence>
<dbReference type="EnsemblPlants" id="OB07G32950.1">
    <property type="protein sequence ID" value="OB07G32950.1"/>
    <property type="gene ID" value="OB07G32950"/>
</dbReference>
<evidence type="ECO:0000256" key="1">
    <source>
        <dbReference type="SAM" id="MobiDB-lite"/>
    </source>
</evidence>
<dbReference type="HOGENOM" id="CLU_2076733_0_0_1"/>
<keyword evidence="3" id="KW-1185">Reference proteome</keyword>
<reference evidence="2" key="2">
    <citation type="submission" date="2013-04" db="UniProtKB">
        <authorList>
            <consortium name="EnsemblPlants"/>
        </authorList>
    </citation>
    <scope>IDENTIFICATION</scope>
</reference>
<proteinExistence type="predicted"/>
<dbReference type="Proteomes" id="UP000006038">
    <property type="component" value="Chromosome 7"/>
</dbReference>
<organism evidence="2">
    <name type="scientific">Oryza brachyantha</name>
    <name type="common">malo sina</name>
    <dbReference type="NCBI Taxonomy" id="4533"/>
    <lineage>
        <taxon>Eukaryota</taxon>
        <taxon>Viridiplantae</taxon>
        <taxon>Streptophyta</taxon>
        <taxon>Embryophyta</taxon>
        <taxon>Tracheophyta</taxon>
        <taxon>Spermatophyta</taxon>
        <taxon>Magnoliopsida</taxon>
        <taxon>Liliopsida</taxon>
        <taxon>Poales</taxon>
        <taxon>Poaceae</taxon>
        <taxon>BOP clade</taxon>
        <taxon>Oryzoideae</taxon>
        <taxon>Oryzeae</taxon>
        <taxon>Oryzinae</taxon>
        <taxon>Oryza</taxon>
    </lineage>
</organism>
<feature type="region of interest" description="Disordered" evidence="1">
    <location>
        <begin position="1"/>
        <end position="24"/>
    </location>
</feature>
<protein>
    <submittedName>
        <fullName evidence="2">Uncharacterized protein</fullName>
    </submittedName>
</protein>
<accession>J3MPG3</accession>
<feature type="compositionally biased region" description="Basic residues" evidence="1">
    <location>
        <begin position="11"/>
        <end position="23"/>
    </location>
</feature>
<reference evidence="2" key="1">
    <citation type="journal article" date="2013" name="Nat. Commun.">
        <title>Whole-genome sequencing of Oryza brachyantha reveals mechanisms underlying Oryza genome evolution.</title>
        <authorList>
            <person name="Chen J."/>
            <person name="Huang Q."/>
            <person name="Gao D."/>
            <person name="Wang J."/>
            <person name="Lang Y."/>
            <person name="Liu T."/>
            <person name="Li B."/>
            <person name="Bai Z."/>
            <person name="Luis Goicoechea J."/>
            <person name="Liang C."/>
            <person name="Chen C."/>
            <person name="Zhang W."/>
            <person name="Sun S."/>
            <person name="Liao Y."/>
            <person name="Zhang X."/>
            <person name="Yang L."/>
            <person name="Song C."/>
            <person name="Wang M."/>
            <person name="Shi J."/>
            <person name="Liu G."/>
            <person name="Liu J."/>
            <person name="Zhou H."/>
            <person name="Zhou W."/>
            <person name="Yu Q."/>
            <person name="An N."/>
            <person name="Chen Y."/>
            <person name="Cai Q."/>
            <person name="Wang B."/>
            <person name="Liu B."/>
            <person name="Min J."/>
            <person name="Huang Y."/>
            <person name="Wu H."/>
            <person name="Li Z."/>
            <person name="Zhang Y."/>
            <person name="Yin Y."/>
            <person name="Song W."/>
            <person name="Jiang J."/>
            <person name="Jackson S.A."/>
            <person name="Wing R.A."/>
            <person name="Wang J."/>
            <person name="Chen M."/>
        </authorList>
    </citation>
    <scope>NUCLEOTIDE SEQUENCE [LARGE SCALE GENOMIC DNA]</scope>
    <source>
        <strain evidence="2">cv. IRGC 101232</strain>
    </source>
</reference>